<feature type="domain" description="HTH marR-type" evidence="1">
    <location>
        <begin position="48"/>
        <end position="179"/>
    </location>
</feature>
<evidence type="ECO:0000313" key="3">
    <source>
        <dbReference type="Proteomes" id="UP000258016"/>
    </source>
</evidence>
<dbReference type="InterPro" id="IPR000835">
    <property type="entry name" value="HTH_MarR-typ"/>
</dbReference>
<dbReference type="SMART" id="SM00347">
    <property type="entry name" value="HTH_MARR"/>
    <property type="match status" value="1"/>
</dbReference>
<dbReference type="Proteomes" id="UP000258016">
    <property type="component" value="Chromosome"/>
</dbReference>
<accession>A0ABN5B9F0</accession>
<protein>
    <recommendedName>
        <fullName evidence="1">HTH marR-type domain-containing protein</fullName>
    </recommendedName>
</protein>
<evidence type="ECO:0000259" key="1">
    <source>
        <dbReference type="PROSITE" id="PS50995"/>
    </source>
</evidence>
<dbReference type="PANTHER" id="PTHR33164">
    <property type="entry name" value="TRANSCRIPTIONAL REGULATOR, MARR FAMILY"/>
    <property type="match status" value="1"/>
</dbReference>
<organism evidence="2 3">
    <name type="scientific">Blastomonas fulva</name>
    <dbReference type="NCBI Taxonomy" id="1550728"/>
    <lineage>
        <taxon>Bacteria</taxon>
        <taxon>Pseudomonadati</taxon>
        <taxon>Pseudomonadota</taxon>
        <taxon>Alphaproteobacteria</taxon>
        <taxon>Sphingomonadales</taxon>
        <taxon>Sphingomonadaceae</taxon>
        <taxon>Blastomonas</taxon>
    </lineage>
</organism>
<gene>
    <name evidence="2" type="ORF">B5J99_13025</name>
</gene>
<reference evidence="2 3" key="1">
    <citation type="submission" date="2017-03" db="EMBL/GenBank/DDBJ databases">
        <title>Complete genome sequence of Blastomonas fulva degrading microcsystin LR.</title>
        <authorList>
            <person name="Lee H.-g."/>
            <person name="Jin L."/>
            <person name="oh H.-M."/>
        </authorList>
    </citation>
    <scope>NUCLEOTIDE SEQUENCE [LARGE SCALE GENOMIC DNA]</scope>
    <source>
        <strain evidence="2 3">T2</strain>
    </source>
</reference>
<dbReference type="Pfam" id="PF12802">
    <property type="entry name" value="MarR_2"/>
    <property type="match status" value="1"/>
</dbReference>
<keyword evidence="3" id="KW-1185">Reference proteome</keyword>
<dbReference type="SUPFAM" id="SSF46785">
    <property type="entry name" value="Winged helix' DNA-binding domain"/>
    <property type="match status" value="1"/>
</dbReference>
<dbReference type="InterPro" id="IPR036388">
    <property type="entry name" value="WH-like_DNA-bd_sf"/>
</dbReference>
<dbReference type="PRINTS" id="PR00598">
    <property type="entry name" value="HTHMARR"/>
</dbReference>
<dbReference type="Gene3D" id="1.10.10.10">
    <property type="entry name" value="Winged helix-like DNA-binding domain superfamily/Winged helix DNA-binding domain"/>
    <property type="match status" value="1"/>
</dbReference>
<dbReference type="InterPro" id="IPR036390">
    <property type="entry name" value="WH_DNA-bd_sf"/>
</dbReference>
<proteinExistence type="predicted"/>
<evidence type="ECO:0000313" key="2">
    <source>
        <dbReference type="EMBL" id="ASR52264.1"/>
    </source>
</evidence>
<sequence length="184" mass="20292">MECKQRLVAVTKEPRDKILARVLSARHEQESHAPLPAAGLDDAQWQDLRAIIEGLVFAQRPIRAAAQKVAQKHGISQQSPFILSLLQGGLVYPVELASALQVSRSLITKEITRLQDAGLIHAEQDPHDKRRTALVLTEAGERVCGEARAAMARDILSKLGRYSPRQVDQFVAMLKDFGGFPTPD</sequence>
<name>A0ABN5B9F0_9SPHN</name>
<dbReference type="PROSITE" id="PS50995">
    <property type="entry name" value="HTH_MARR_2"/>
    <property type="match status" value="1"/>
</dbReference>
<dbReference type="EMBL" id="CP020083">
    <property type="protein sequence ID" value="ASR52264.1"/>
    <property type="molecule type" value="Genomic_DNA"/>
</dbReference>
<dbReference type="InterPro" id="IPR039422">
    <property type="entry name" value="MarR/SlyA-like"/>
</dbReference>
<dbReference type="PANTHER" id="PTHR33164:SF43">
    <property type="entry name" value="HTH-TYPE TRANSCRIPTIONAL REPRESSOR YETL"/>
    <property type="match status" value="1"/>
</dbReference>